<protein>
    <submittedName>
        <fullName evidence="2">Uncharacterized protein</fullName>
    </submittedName>
</protein>
<sequence>MELSALITFGVVLLVFIVLDIGMVVSLVKPGDERNQIIVWKASTYTLLVAVGAMILDVIENLVTARPATINPFIQLTVTAIVYFIALLFFKKRHSG</sequence>
<gene>
    <name evidence="2" type="ordered locus">Desde_2993</name>
</gene>
<feature type="transmembrane region" description="Helical" evidence="1">
    <location>
        <begin position="6"/>
        <end position="25"/>
    </location>
</feature>
<dbReference type="eggNOG" id="ENOG5032X55">
    <property type="taxonomic scope" value="Bacteria"/>
</dbReference>
<keyword evidence="3" id="KW-1185">Reference proteome</keyword>
<feature type="transmembrane region" description="Helical" evidence="1">
    <location>
        <begin position="37"/>
        <end position="56"/>
    </location>
</feature>
<keyword evidence="1" id="KW-0812">Transmembrane</keyword>
<dbReference type="KEGG" id="ddh:Desde_2993"/>
<evidence type="ECO:0000256" key="1">
    <source>
        <dbReference type="SAM" id="Phobius"/>
    </source>
</evidence>
<dbReference type="EMBL" id="CP003348">
    <property type="protein sequence ID" value="AFM01293.1"/>
    <property type="molecule type" value="Genomic_DNA"/>
</dbReference>
<dbReference type="HOGENOM" id="CLU_153731_0_0_9"/>
<dbReference type="OrthoDB" id="1858014at2"/>
<reference evidence="3" key="1">
    <citation type="submission" date="2012-06" db="EMBL/GenBank/DDBJ databases">
        <title>Complete sequence of Desulfitobacterium dehalogenans ATCC 51507.</title>
        <authorList>
            <person name="Lucas S."/>
            <person name="Han J."/>
            <person name="Lapidus A."/>
            <person name="Cheng J.-F."/>
            <person name="Goodwin L."/>
            <person name="Pitluck S."/>
            <person name="Peters L."/>
            <person name="Ovchinnikova G."/>
            <person name="Teshima H."/>
            <person name="Detter J.C."/>
            <person name="Han C."/>
            <person name="Tapia R."/>
            <person name="Land M."/>
            <person name="Hauser L."/>
            <person name="Kyrpides N."/>
            <person name="Ivanova N."/>
            <person name="Pagani I."/>
            <person name="Kruse T."/>
            <person name="de Vos W.M."/>
            <person name="Smidt H."/>
            <person name="Woyke T."/>
        </authorList>
    </citation>
    <scope>NUCLEOTIDE SEQUENCE [LARGE SCALE GENOMIC DNA]</scope>
    <source>
        <strain evidence="3">ATCC 51507 / DSM 9161 / JW/IU-DC1</strain>
    </source>
</reference>
<dbReference type="AlphaFoldDB" id="I4ABF8"/>
<feature type="transmembrane region" description="Helical" evidence="1">
    <location>
        <begin position="68"/>
        <end position="90"/>
    </location>
</feature>
<organism evidence="2 3">
    <name type="scientific">Desulfitobacterium dehalogenans (strain ATCC 51507 / DSM 9161 / JW/IU-DC1)</name>
    <dbReference type="NCBI Taxonomy" id="756499"/>
    <lineage>
        <taxon>Bacteria</taxon>
        <taxon>Bacillati</taxon>
        <taxon>Bacillota</taxon>
        <taxon>Clostridia</taxon>
        <taxon>Eubacteriales</taxon>
        <taxon>Desulfitobacteriaceae</taxon>
        <taxon>Desulfitobacterium</taxon>
    </lineage>
</organism>
<evidence type="ECO:0000313" key="3">
    <source>
        <dbReference type="Proteomes" id="UP000006053"/>
    </source>
</evidence>
<evidence type="ECO:0000313" key="2">
    <source>
        <dbReference type="EMBL" id="AFM01293.1"/>
    </source>
</evidence>
<dbReference type="RefSeq" id="WP_014794773.1">
    <property type="nucleotide sequence ID" value="NC_018017.1"/>
</dbReference>
<name>I4ABF8_DESDJ</name>
<dbReference type="Proteomes" id="UP000006053">
    <property type="component" value="Chromosome"/>
</dbReference>
<reference evidence="2 3" key="2">
    <citation type="journal article" date="2015" name="J. Bacteriol.">
        <title>Genomic, proteomic, and biochemical analysis of the organohalide respiratory pathway in Desulfitobacterium dehalogenans.</title>
        <authorList>
            <person name="Kruse T."/>
            <person name="van de Pas B.A."/>
            <person name="Atteia A."/>
            <person name="Krab K."/>
            <person name="Hagen W.R."/>
            <person name="Goodwin L."/>
            <person name="Chain P."/>
            <person name="Boeren S."/>
            <person name="Maphosa F."/>
            <person name="Schraa G."/>
            <person name="de Vos W.M."/>
            <person name="van der Oost J."/>
            <person name="Smidt H."/>
            <person name="Stams A.J."/>
        </authorList>
    </citation>
    <scope>NUCLEOTIDE SEQUENCE [LARGE SCALE GENOMIC DNA]</scope>
    <source>
        <strain evidence="3">ATCC 51507 / DSM 9161 / JW/IU-DC1</strain>
    </source>
</reference>
<keyword evidence="1" id="KW-0472">Membrane</keyword>
<proteinExistence type="predicted"/>
<accession>I4ABF8</accession>
<keyword evidence="1" id="KW-1133">Transmembrane helix</keyword>